<dbReference type="Proteomes" id="UP000887104">
    <property type="component" value="Unassembled WGS sequence"/>
</dbReference>
<accession>A0ABQ4PRW6</accession>
<gene>
    <name evidence="2" type="ORF">TUM4438_45890</name>
</gene>
<organism evidence="2 3">
    <name type="scientific">Shewanella sairae</name>
    <dbReference type="NCBI Taxonomy" id="190310"/>
    <lineage>
        <taxon>Bacteria</taxon>
        <taxon>Pseudomonadati</taxon>
        <taxon>Pseudomonadota</taxon>
        <taxon>Gammaproteobacteria</taxon>
        <taxon>Alteromonadales</taxon>
        <taxon>Shewanellaceae</taxon>
        <taxon>Shewanella</taxon>
    </lineage>
</organism>
<keyword evidence="3" id="KW-1185">Reference proteome</keyword>
<feature type="chain" id="PRO_5045827285" evidence="1">
    <location>
        <begin position="24"/>
        <end position="226"/>
    </location>
</feature>
<proteinExistence type="predicted"/>
<feature type="signal peptide" evidence="1">
    <location>
        <begin position="1"/>
        <end position="23"/>
    </location>
</feature>
<evidence type="ECO:0000256" key="1">
    <source>
        <dbReference type="SAM" id="SignalP"/>
    </source>
</evidence>
<keyword evidence="1" id="KW-0732">Signal</keyword>
<evidence type="ECO:0000313" key="3">
    <source>
        <dbReference type="Proteomes" id="UP000887104"/>
    </source>
</evidence>
<reference evidence="2" key="1">
    <citation type="submission" date="2021-05" db="EMBL/GenBank/DDBJ databases">
        <title>Molecular characterization for Shewanella algae harboring chromosomal blaOXA-55-like strains isolated from clinical and environment sample.</title>
        <authorList>
            <person name="Ohama Y."/>
            <person name="Aoki K."/>
            <person name="Harada S."/>
            <person name="Moriya K."/>
            <person name="Ishii Y."/>
            <person name="Tateda K."/>
        </authorList>
    </citation>
    <scope>NUCLEOTIDE SEQUENCE</scope>
    <source>
        <strain evidence="2">JCM 11563</strain>
    </source>
</reference>
<protein>
    <submittedName>
        <fullName evidence="2">Uncharacterized protein</fullName>
    </submittedName>
</protein>
<dbReference type="RefSeq" id="WP_220783567.1">
    <property type="nucleotide sequence ID" value="NZ_BPEY01000212.1"/>
</dbReference>
<sequence length="226" mass="25761">MILRKLSYSLIFTFLFSTSVASKEEVFVSKVKQSFTIKNAPETEKEYKTRLKNIESILQRYGSNSDSPLLFIGNEEKTIEYSKKINGGTFVVSKPQSPRFFEVVYKVSAPGFNDNSYIRLNREAASGKVYELSPNSVKPVSSFKKEDRILYENITDKNTEHQKLLLIFANRLIETGICYSVISGAKYTLDSATLFCGDGMKYTQTLMQITNNKNIEHRVVKSYAVF</sequence>
<dbReference type="EMBL" id="BPEY01000212">
    <property type="protein sequence ID" value="GIU52653.1"/>
    <property type="molecule type" value="Genomic_DNA"/>
</dbReference>
<name>A0ABQ4PRW6_9GAMM</name>
<comment type="caution">
    <text evidence="2">The sequence shown here is derived from an EMBL/GenBank/DDBJ whole genome shotgun (WGS) entry which is preliminary data.</text>
</comment>
<evidence type="ECO:0000313" key="2">
    <source>
        <dbReference type="EMBL" id="GIU52653.1"/>
    </source>
</evidence>